<gene>
    <name evidence="1" type="ORF">SAMN05660209_04421</name>
</gene>
<reference evidence="2" key="1">
    <citation type="submission" date="2016-10" db="EMBL/GenBank/DDBJ databases">
        <authorList>
            <person name="Varghese N."/>
            <person name="Submissions S."/>
        </authorList>
    </citation>
    <scope>NUCLEOTIDE SEQUENCE [LARGE SCALE GENOMIC DNA]</scope>
    <source>
        <strain evidence="2">DSM 45422</strain>
    </source>
</reference>
<dbReference type="Proteomes" id="UP000198921">
    <property type="component" value="Unassembled WGS sequence"/>
</dbReference>
<dbReference type="AlphaFoldDB" id="A0A1H3PPW5"/>
<accession>A0A1H3PPW5</accession>
<keyword evidence="2" id="KW-1185">Reference proteome</keyword>
<evidence type="ECO:0000313" key="2">
    <source>
        <dbReference type="Proteomes" id="UP000198921"/>
    </source>
</evidence>
<evidence type="ECO:0000313" key="1">
    <source>
        <dbReference type="EMBL" id="SDZ03282.1"/>
    </source>
</evidence>
<dbReference type="EMBL" id="FNOT01000017">
    <property type="protein sequence ID" value="SDZ03282.1"/>
    <property type="molecule type" value="Genomic_DNA"/>
</dbReference>
<name>A0A1H3PPW5_9ACTN</name>
<sequence>MGDTLATLELERARVRAAVTELLSAVGSGGRDAADGPPTIER</sequence>
<organism evidence="1 2">
    <name type="scientific">Geodermatophilus africanus</name>
    <dbReference type="NCBI Taxonomy" id="1137993"/>
    <lineage>
        <taxon>Bacteria</taxon>
        <taxon>Bacillati</taxon>
        <taxon>Actinomycetota</taxon>
        <taxon>Actinomycetes</taxon>
        <taxon>Geodermatophilales</taxon>
        <taxon>Geodermatophilaceae</taxon>
        <taxon>Geodermatophilus</taxon>
    </lineage>
</organism>
<proteinExistence type="predicted"/>
<protein>
    <submittedName>
        <fullName evidence="1">Uncharacterized protein</fullName>
    </submittedName>
</protein>
<dbReference type="RefSeq" id="WP_280140561.1">
    <property type="nucleotide sequence ID" value="NZ_FNOT01000017.1"/>
</dbReference>